<dbReference type="AlphaFoldDB" id="A0AAV9TZK7"/>
<organism evidence="1 2">
    <name type="scientific">Orbilia blumenaviensis</name>
    <dbReference type="NCBI Taxonomy" id="1796055"/>
    <lineage>
        <taxon>Eukaryota</taxon>
        <taxon>Fungi</taxon>
        <taxon>Dikarya</taxon>
        <taxon>Ascomycota</taxon>
        <taxon>Pezizomycotina</taxon>
        <taxon>Orbiliomycetes</taxon>
        <taxon>Orbiliales</taxon>
        <taxon>Orbiliaceae</taxon>
        <taxon>Orbilia</taxon>
    </lineage>
</organism>
<evidence type="ECO:0008006" key="3">
    <source>
        <dbReference type="Google" id="ProtNLM"/>
    </source>
</evidence>
<protein>
    <recommendedName>
        <fullName evidence="3">GLEYA adhesin domain-containing protein</fullName>
    </recommendedName>
</protein>
<comment type="caution">
    <text evidence="1">The sequence shown here is derived from an EMBL/GenBank/DDBJ whole genome shotgun (WGS) entry which is preliminary data.</text>
</comment>
<proteinExistence type="predicted"/>
<sequence>MSAPITVRASAFPTRQGAADCSSFLRTTVTPAVVTVTATNTEYATASATQDATATSTVYETVTETIHRTATELIPATVTVQNTAYEDLVKRQQTEIPSDIPTYAYLCSGAARYSSACSCVGVTATTITLPASTVTVSADETITQTTVTTTITVTTNYVTVVDATNTIETTDATLTQTTIVATATDTVRIPLSARFAIQVQGSQYDGYYAHMVYERSGLSFTPSGSGDIFSLTDGVIHHTQTGSPITGISSWLSNPSIRHTFLFFDTYNTIPWPFALIGDAIKAYDPADASIELKLWGCDPDPVNQFLWVYPVASYSPGPNFARCKPITLKAVKVPF</sequence>
<keyword evidence="2" id="KW-1185">Reference proteome</keyword>
<reference evidence="1 2" key="1">
    <citation type="submission" date="2019-10" db="EMBL/GenBank/DDBJ databases">
        <authorList>
            <person name="Palmer J.M."/>
        </authorList>
    </citation>
    <scope>NUCLEOTIDE SEQUENCE [LARGE SCALE GENOMIC DNA]</scope>
    <source>
        <strain evidence="1 2">TWF730</strain>
    </source>
</reference>
<evidence type="ECO:0000313" key="1">
    <source>
        <dbReference type="EMBL" id="KAK6332565.1"/>
    </source>
</evidence>
<dbReference type="EMBL" id="JAVHNS010000017">
    <property type="protein sequence ID" value="KAK6332565.1"/>
    <property type="molecule type" value="Genomic_DNA"/>
</dbReference>
<accession>A0AAV9TZK7</accession>
<dbReference type="Proteomes" id="UP001373714">
    <property type="component" value="Unassembled WGS sequence"/>
</dbReference>
<name>A0AAV9TZK7_9PEZI</name>
<gene>
    <name evidence="1" type="ORF">TWF730_004225</name>
</gene>
<evidence type="ECO:0000313" key="2">
    <source>
        <dbReference type="Proteomes" id="UP001373714"/>
    </source>
</evidence>